<comment type="subcellular location">
    <subcellularLocation>
        <location evidence="1">Mitochondrion</location>
    </subcellularLocation>
</comment>
<evidence type="ECO:0000313" key="5">
    <source>
        <dbReference type="EMBL" id="RPA81752.1"/>
    </source>
</evidence>
<protein>
    <submittedName>
        <fullName evidence="5">ATP11-domain-containing protein</fullName>
    </submittedName>
</protein>
<evidence type="ECO:0000256" key="3">
    <source>
        <dbReference type="ARBA" id="ARBA00022946"/>
    </source>
</evidence>
<dbReference type="Pfam" id="PF06644">
    <property type="entry name" value="ATP11"/>
    <property type="match status" value="1"/>
</dbReference>
<dbReference type="PANTHER" id="PTHR13126:SF0">
    <property type="entry name" value="ATP SYNTHASE MITOCHONDRIAL F1 COMPLEX ASSEMBLY FACTOR 1"/>
    <property type="match status" value="1"/>
</dbReference>
<dbReference type="STRING" id="1160509.A0A3N4I6N7"/>
<evidence type="ECO:0000256" key="2">
    <source>
        <dbReference type="ARBA" id="ARBA00009116"/>
    </source>
</evidence>
<evidence type="ECO:0000256" key="1">
    <source>
        <dbReference type="ARBA" id="ARBA00004173"/>
    </source>
</evidence>
<gene>
    <name evidence="5" type="ORF">BJ508DRAFT_414646</name>
</gene>
<sequence>MLFNASRQLLSRSLPSFTTTSRKSALHLQIRHARILDVRIRNFHQPSASITERYRAKLEAAAKAKGVKSIDELKEVYKDKIKEVAKAAELPSLMPKDASTVEEVVAPLTKGTEGTVKVEEVPKKKRKYPPPPPGIKGLDSFIDVDKFALHPPEEIELLWRARFIQNETSLCATIPSSTYDAMIKLAKRHPMFLLPLPRTTESGESQGTELHLMQWAFPHPGISTIVFTSLLEYKLRGEYAQPHTTVLHYEDFKDDKGVVLLQGTVMKEGGVKVDEAKLLMMFMQRFYTANGDNELGKRRLELLEKFSKGDGSFEVGQLIEQAEIVG</sequence>
<keyword evidence="3" id="KW-0809">Transit peptide</keyword>
<dbReference type="PANTHER" id="PTHR13126">
    <property type="entry name" value="CHAPERONE ATP11"/>
    <property type="match status" value="1"/>
</dbReference>
<dbReference type="Proteomes" id="UP000275078">
    <property type="component" value="Unassembled WGS sequence"/>
</dbReference>
<reference evidence="5 6" key="1">
    <citation type="journal article" date="2018" name="Nat. Ecol. Evol.">
        <title>Pezizomycetes genomes reveal the molecular basis of ectomycorrhizal truffle lifestyle.</title>
        <authorList>
            <person name="Murat C."/>
            <person name="Payen T."/>
            <person name="Noel B."/>
            <person name="Kuo A."/>
            <person name="Morin E."/>
            <person name="Chen J."/>
            <person name="Kohler A."/>
            <person name="Krizsan K."/>
            <person name="Balestrini R."/>
            <person name="Da Silva C."/>
            <person name="Montanini B."/>
            <person name="Hainaut M."/>
            <person name="Levati E."/>
            <person name="Barry K.W."/>
            <person name="Belfiori B."/>
            <person name="Cichocki N."/>
            <person name="Clum A."/>
            <person name="Dockter R.B."/>
            <person name="Fauchery L."/>
            <person name="Guy J."/>
            <person name="Iotti M."/>
            <person name="Le Tacon F."/>
            <person name="Lindquist E.A."/>
            <person name="Lipzen A."/>
            <person name="Malagnac F."/>
            <person name="Mello A."/>
            <person name="Molinier V."/>
            <person name="Miyauchi S."/>
            <person name="Poulain J."/>
            <person name="Riccioni C."/>
            <person name="Rubini A."/>
            <person name="Sitrit Y."/>
            <person name="Splivallo R."/>
            <person name="Traeger S."/>
            <person name="Wang M."/>
            <person name="Zifcakova L."/>
            <person name="Wipf D."/>
            <person name="Zambonelli A."/>
            <person name="Paolocci F."/>
            <person name="Nowrousian M."/>
            <person name="Ottonello S."/>
            <person name="Baldrian P."/>
            <person name="Spatafora J.W."/>
            <person name="Henrissat B."/>
            <person name="Nagy L.G."/>
            <person name="Aury J.M."/>
            <person name="Wincker P."/>
            <person name="Grigoriev I.V."/>
            <person name="Bonfante P."/>
            <person name="Martin F.M."/>
        </authorList>
    </citation>
    <scope>NUCLEOTIDE SEQUENCE [LARGE SCALE GENOMIC DNA]</scope>
    <source>
        <strain evidence="5 6">RN42</strain>
    </source>
</reference>
<dbReference type="EMBL" id="ML119677">
    <property type="protein sequence ID" value="RPA81752.1"/>
    <property type="molecule type" value="Genomic_DNA"/>
</dbReference>
<proteinExistence type="inferred from homology"/>
<accession>A0A3N4I6N7</accession>
<dbReference type="OrthoDB" id="16535at2759"/>
<evidence type="ECO:0000313" key="6">
    <source>
        <dbReference type="Proteomes" id="UP000275078"/>
    </source>
</evidence>
<keyword evidence="6" id="KW-1185">Reference proteome</keyword>
<name>A0A3N4I6N7_ASCIM</name>
<organism evidence="5 6">
    <name type="scientific">Ascobolus immersus RN42</name>
    <dbReference type="NCBI Taxonomy" id="1160509"/>
    <lineage>
        <taxon>Eukaryota</taxon>
        <taxon>Fungi</taxon>
        <taxon>Dikarya</taxon>
        <taxon>Ascomycota</taxon>
        <taxon>Pezizomycotina</taxon>
        <taxon>Pezizomycetes</taxon>
        <taxon>Pezizales</taxon>
        <taxon>Ascobolaceae</taxon>
        <taxon>Ascobolus</taxon>
    </lineage>
</organism>
<dbReference type="GO" id="GO:0005739">
    <property type="term" value="C:mitochondrion"/>
    <property type="evidence" value="ECO:0007669"/>
    <property type="project" value="UniProtKB-SubCell"/>
</dbReference>
<dbReference type="AlphaFoldDB" id="A0A3N4I6N7"/>
<comment type="similarity">
    <text evidence="2">Belongs to the ATP11 family.</text>
</comment>
<evidence type="ECO:0000256" key="4">
    <source>
        <dbReference type="ARBA" id="ARBA00023128"/>
    </source>
</evidence>
<keyword evidence="4" id="KW-0496">Mitochondrion</keyword>
<dbReference type="InterPro" id="IPR010591">
    <property type="entry name" value="ATP11"/>
</dbReference>
<dbReference type="GO" id="GO:0033615">
    <property type="term" value="P:mitochondrial proton-transporting ATP synthase complex assembly"/>
    <property type="evidence" value="ECO:0007669"/>
    <property type="project" value="TreeGrafter"/>
</dbReference>